<name>A0A0G4NWH5_PENC3</name>
<evidence type="ECO:0000256" key="1">
    <source>
        <dbReference type="ARBA" id="ARBA00022737"/>
    </source>
</evidence>
<dbReference type="InterPro" id="IPR051165">
    <property type="entry name" value="Multifunctional_ANK_Repeat"/>
</dbReference>
<dbReference type="Gene3D" id="1.25.40.20">
    <property type="entry name" value="Ankyrin repeat-containing domain"/>
    <property type="match status" value="4"/>
</dbReference>
<feature type="repeat" description="ANK" evidence="3">
    <location>
        <begin position="890"/>
        <end position="922"/>
    </location>
</feature>
<dbReference type="PROSITE" id="PS50297">
    <property type="entry name" value="ANK_REP_REGION"/>
    <property type="match status" value="7"/>
</dbReference>
<feature type="domain" description="Clr5" evidence="4">
    <location>
        <begin position="5"/>
        <end position="55"/>
    </location>
</feature>
<feature type="repeat" description="ANK" evidence="3">
    <location>
        <begin position="526"/>
        <end position="554"/>
    </location>
</feature>
<dbReference type="AlphaFoldDB" id="A0A0G4NWH5"/>
<dbReference type="Pfam" id="PF00023">
    <property type="entry name" value="Ank"/>
    <property type="match status" value="2"/>
</dbReference>
<reference evidence="5 6" key="1">
    <citation type="journal article" date="2014" name="Nat. Commun.">
        <title>Multiple recent horizontal transfers of a large genomic region in cheese making fungi.</title>
        <authorList>
            <person name="Cheeseman K."/>
            <person name="Ropars J."/>
            <person name="Renault P."/>
            <person name="Dupont J."/>
            <person name="Gouzy J."/>
            <person name="Branca A."/>
            <person name="Abraham A.L."/>
            <person name="Ceppi M."/>
            <person name="Conseiller E."/>
            <person name="Debuchy R."/>
            <person name="Malagnac F."/>
            <person name="Goarin A."/>
            <person name="Silar P."/>
            <person name="Lacoste S."/>
            <person name="Sallet E."/>
            <person name="Bensimon A."/>
            <person name="Giraud T."/>
            <person name="Brygoo Y."/>
        </authorList>
    </citation>
    <scope>NUCLEOTIDE SEQUENCE [LARGE SCALE GENOMIC DNA]</scope>
    <source>
        <strain evidence="6">FM 013</strain>
    </source>
</reference>
<feature type="repeat" description="ANK" evidence="3">
    <location>
        <begin position="995"/>
        <end position="1027"/>
    </location>
</feature>
<dbReference type="SMART" id="SM00248">
    <property type="entry name" value="ANK"/>
    <property type="match status" value="14"/>
</dbReference>
<sequence length="1231" mass="135248">MANLDWEAHKAEIERLYIHHDRSLKEVIQTMGAVHGFYKSKSQYETQFAKWGLKKYHMGSKKWKLLNQSLGKRGADEEVYVQGVFFEPKRVKREIGRQAFQTTMEKEIEKVTSKAFPAIPKIPAGVMVYSPGPSALQLQWPSNLPWFKFSQFAFSHNAKEIFHSQPEIDHPASPVMTRLTYHAVQNWFRNLGSMLAWIVPQSKNGLQDGPRMAAALSIVMPEEYDGQHVATSQELSNHSDLKLREFIRIALYLLSNKISMHGIGNSEFHLDGKDEFMLKIFRMSGLDNVMSLRGLLSRKQDMSAGAIAESLFGSAMRCLNTKVIQLMLEAGMDPDTLITDAERLPMKTVTPLGFIAMKFRENSSLARQISALLLQHKATISLCHNGESALDIAVKHSNESMVKILISNGAHITPNSLHSAVQRNWNFMIIHYLLDAAPEGFIDHMFPEGTILVTASKQVAVVKKLLAWNANINAIQPIHSNDQFNGLGTTLLGLAAADGNMELVETLLKARAEVNIESRSGLCVPPLLLAVHRGDNDIVSLCLRAGSDVSLADRFIVPQESVERSLVERALARNGKAKYCIRMCQNLLDKGGRASQRAMEEFKALQLFDAVRLRHADSVSLLLGVPQVTAYDAKCGHNALVIAIRNGDQKIISLLQAAGATVVGCAVGSIANVKTAMFLLHIGLLHDVLNADGYAILVSAILAQDDDLTMFLLNWRADKTQLAVFPQFETPDYLCKTVLEAALSRGNFLLAETLFQRGACLGEAEIAAITWRANSEIIHLLLNAGIKPSGVPMTKIYYRDSMRDLSDDVLLSRGRRILQSGPQSVLELAIDYNQPSMVPILLACGDWTKCEIGRVLTASLHRGERELAKVLLDFGGDVHQLAFARDFQARGRYPVGIALEEGDTQLLQDLVSAGLDPNRPSDGHLTGLQQAVKCGNMKHIEMLVAAGGDVNSPAKCQDGKTALQIAVQLKDTDIAEMLVRAGANVNPPLNPLNTQDECPLHLAIKSGNKKLVIFLLQVGANVNSPPSPFHGATALQLAVKQGALDLVDLFLREGADVNQAPARNGGATALQFAVIQGYIGIARKLLDAGADVNAPRASLNGRTALEGAAEWGRVDCLQLLLNEGVSVEGEGRGQFVRAVMLARANGHLAVARFLKTKFVWTDSDFEGDQDPFLAGTEEVAKVLLNIGQNCQDCKVSRWVHGHISTRKAEFFHPCGHLPRYKDKHDCMYNIL</sequence>
<dbReference type="Pfam" id="PF12796">
    <property type="entry name" value="Ank_2"/>
    <property type="match status" value="2"/>
</dbReference>
<dbReference type="PROSITE" id="PS50088">
    <property type="entry name" value="ANK_REPEAT"/>
    <property type="match status" value="9"/>
</dbReference>
<dbReference type="InterPro" id="IPR036770">
    <property type="entry name" value="Ankyrin_rpt-contain_sf"/>
</dbReference>
<keyword evidence="2 3" id="KW-0040">ANK repeat</keyword>
<feature type="repeat" description="ANK" evidence="3">
    <location>
        <begin position="958"/>
        <end position="986"/>
    </location>
</feature>
<dbReference type="Proteomes" id="UP000053732">
    <property type="component" value="Unassembled WGS sequence"/>
</dbReference>
<dbReference type="InterPro" id="IPR002110">
    <property type="entry name" value="Ankyrin_rpt"/>
</dbReference>
<dbReference type="Pfam" id="PF14420">
    <property type="entry name" value="Clr5"/>
    <property type="match status" value="1"/>
</dbReference>
<dbReference type="PANTHER" id="PTHR24123:SF33">
    <property type="entry name" value="PROTEIN HOS4"/>
    <property type="match status" value="1"/>
</dbReference>
<feature type="repeat" description="ANK" evidence="3">
    <location>
        <begin position="1030"/>
        <end position="1062"/>
    </location>
</feature>
<dbReference type="STRING" id="1429867.A0A0G4NWH5"/>
<dbReference type="EMBL" id="HG793135">
    <property type="protein sequence ID" value="CRL18438.1"/>
    <property type="molecule type" value="Genomic_DNA"/>
</dbReference>
<dbReference type="InterPro" id="IPR025676">
    <property type="entry name" value="Clr5_dom"/>
</dbReference>
<protein>
    <submittedName>
        <fullName evidence="5">Ankyrin repeat-containing domain</fullName>
    </submittedName>
</protein>
<evidence type="ECO:0000256" key="3">
    <source>
        <dbReference type="PROSITE-ProRule" id="PRU00023"/>
    </source>
</evidence>
<feature type="repeat" description="ANK" evidence="3">
    <location>
        <begin position="385"/>
        <end position="417"/>
    </location>
</feature>
<evidence type="ECO:0000259" key="4">
    <source>
        <dbReference type="Pfam" id="PF14420"/>
    </source>
</evidence>
<gene>
    <name evidence="5" type="ORF">PCAMFM013_S002g000308</name>
</gene>
<feature type="repeat" description="ANK" evidence="3">
    <location>
        <begin position="487"/>
        <end position="519"/>
    </location>
</feature>
<dbReference type="PANTHER" id="PTHR24123">
    <property type="entry name" value="ANKYRIN REPEAT-CONTAINING"/>
    <property type="match status" value="1"/>
</dbReference>
<dbReference type="SUPFAM" id="SSF48403">
    <property type="entry name" value="Ankyrin repeat"/>
    <property type="match status" value="3"/>
</dbReference>
<feature type="repeat" description="ANK" evidence="3">
    <location>
        <begin position="1065"/>
        <end position="1097"/>
    </location>
</feature>
<keyword evidence="6" id="KW-1185">Reference proteome</keyword>
<evidence type="ECO:0000313" key="5">
    <source>
        <dbReference type="EMBL" id="CRL18438.1"/>
    </source>
</evidence>
<keyword evidence="1" id="KW-0677">Repeat</keyword>
<evidence type="ECO:0000313" key="6">
    <source>
        <dbReference type="Proteomes" id="UP000053732"/>
    </source>
</evidence>
<feature type="repeat" description="ANK" evidence="3">
    <location>
        <begin position="1100"/>
        <end position="1132"/>
    </location>
</feature>
<evidence type="ECO:0000256" key="2">
    <source>
        <dbReference type="ARBA" id="ARBA00023043"/>
    </source>
</evidence>
<organism evidence="5 6">
    <name type="scientific">Penicillium camemberti (strain FM 013)</name>
    <dbReference type="NCBI Taxonomy" id="1429867"/>
    <lineage>
        <taxon>Eukaryota</taxon>
        <taxon>Fungi</taxon>
        <taxon>Dikarya</taxon>
        <taxon>Ascomycota</taxon>
        <taxon>Pezizomycotina</taxon>
        <taxon>Eurotiomycetes</taxon>
        <taxon>Eurotiomycetidae</taxon>
        <taxon>Eurotiales</taxon>
        <taxon>Aspergillaceae</taxon>
        <taxon>Penicillium</taxon>
    </lineage>
</organism>
<proteinExistence type="predicted"/>
<accession>A0A0G4NWH5</accession>